<sequence>MILLKKLMQKRKIQQKQKKQLQQRQQQQQRTNVEQKKRRVQLQKRMVEDSASTVPQNLGRDSSSVLEEEEEGATEKRRGGQPAVYRIKQHSLEPKSIKNIDTSGATTIKNRIKKGAKQFQGSRLISAYETIVFSESQIPVFLSQDHHRQRFRLGAKTKSASRKNHQQMRRHKQRAQQQFETATKTPFETKENDATIYRQLGVDMDSDLVDSGLDRKVTQRRHRESGTSVGTSDERSKGMNNDAAAVAPKDLDSHDSDINSPVDSVINAQLHNKVLPKSQAQNPIDQGYKEEPQLQDVAHVAFIPHAGVGSSVAEHSGQQASGPATLGMRHDADFQQVSWYNNDSWCCSSSVLVLFGLLVALLSYKLYAYKQRRSLSSGSGFSAVSTMESSSLKPPMTDAGRTTATRQ</sequence>
<reference evidence="2" key="1">
    <citation type="journal article" date="2020" name="Fungal Divers.">
        <title>Resolving the Mortierellaceae phylogeny through synthesis of multi-gene phylogenetics and phylogenomics.</title>
        <authorList>
            <person name="Vandepol N."/>
            <person name="Liber J."/>
            <person name="Desiro A."/>
            <person name="Na H."/>
            <person name="Kennedy M."/>
            <person name="Barry K."/>
            <person name="Grigoriev I.V."/>
            <person name="Miller A.N."/>
            <person name="O'Donnell K."/>
            <person name="Stajich J.E."/>
            <person name="Bonito G."/>
        </authorList>
    </citation>
    <scope>NUCLEOTIDE SEQUENCE</scope>
    <source>
        <strain evidence="2">KOD948</strain>
    </source>
</reference>
<evidence type="ECO:0000313" key="2">
    <source>
        <dbReference type="EMBL" id="KAG0254893.1"/>
    </source>
</evidence>
<dbReference type="EMBL" id="JAAAJA010000378">
    <property type="protein sequence ID" value="KAG0254893.1"/>
    <property type="molecule type" value="Genomic_DNA"/>
</dbReference>
<feature type="region of interest" description="Disordered" evidence="1">
    <location>
        <begin position="386"/>
        <end position="407"/>
    </location>
</feature>
<evidence type="ECO:0000256" key="1">
    <source>
        <dbReference type="SAM" id="MobiDB-lite"/>
    </source>
</evidence>
<feature type="region of interest" description="Disordered" evidence="1">
    <location>
        <begin position="13"/>
        <end position="82"/>
    </location>
</feature>
<keyword evidence="3" id="KW-1185">Reference proteome</keyword>
<organism evidence="2 3">
    <name type="scientific">Mortierella polycephala</name>
    <dbReference type="NCBI Taxonomy" id="41804"/>
    <lineage>
        <taxon>Eukaryota</taxon>
        <taxon>Fungi</taxon>
        <taxon>Fungi incertae sedis</taxon>
        <taxon>Mucoromycota</taxon>
        <taxon>Mortierellomycotina</taxon>
        <taxon>Mortierellomycetes</taxon>
        <taxon>Mortierellales</taxon>
        <taxon>Mortierellaceae</taxon>
        <taxon>Mortierella</taxon>
    </lineage>
</organism>
<feature type="region of interest" description="Disordered" evidence="1">
    <location>
        <begin position="211"/>
        <end position="240"/>
    </location>
</feature>
<protein>
    <submittedName>
        <fullName evidence="2">Uncharacterized protein</fullName>
    </submittedName>
</protein>
<accession>A0A9P6PYZ5</accession>
<gene>
    <name evidence="2" type="ORF">BG011_005454</name>
</gene>
<dbReference type="OrthoDB" id="2450071at2759"/>
<name>A0A9P6PYZ5_9FUNG</name>
<proteinExistence type="predicted"/>
<evidence type="ECO:0000313" key="3">
    <source>
        <dbReference type="Proteomes" id="UP000726737"/>
    </source>
</evidence>
<feature type="compositionally biased region" description="Polar residues" evidence="1">
    <location>
        <begin position="50"/>
        <end position="65"/>
    </location>
</feature>
<dbReference type="AlphaFoldDB" id="A0A9P6PYZ5"/>
<dbReference type="Proteomes" id="UP000726737">
    <property type="component" value="Unassembled WGS sequence"/>
</dbReference>
<comment type="caution">
    <text evidence="2">The sequence shown here is derived from an EMBL/GenBank/DDBJ whole genome shotgun (WGS) entry which is preliminary data.</text>
</comment>